<feature type="transmembrane region" description="Helical" evidence="12">
    <location>
        <begin position="156"/>
        <end position="174"/>
    </location>
</feature>
<dbReference type="GO" id="GO:0071555">
    <property type="term" value="P:cell wall organization"/>
    <property type="evidence" value="ECO:0007669"/>
    <property type="project" value="TreeGrafter"/>
</dbReference>
<comment type="subcellular location">
    <subcellularLocation>
        <location evidence="12">Cell inner membrane</location>
        <topology evidence="12">Multi-pass membrane protein</topology>
    </subcellularLocation>
    <subcellularLocation>
        <location evidence="1">Cell membrane</location>
        <topology evidence="1">Multi-pass membrane protein</topology>
    </subcellularLocation>
</comment>
<dbReference type="GO" id="GO:0009243">
    <property type="term" value="P:O antigen biosynthetic process"/>
    <property type="evidence" value="ECO:0007669"/>
    <property type="project" value="UniProtKB-UniRule"/>
</dbReference>
<organism evidence="14">
    <name type="scientific">Vibrio chaetopteri</name>
    <dbReference type="NCBI Taxonomy" id="3016528"/>
    <lineage>
        <taxon>Bacteria</taxon>
        <taxon>Pseudomonadati</taxon>
        <taxon>Pseudomonadota</taxon>
        <taxon>Gammaproteobacteria</taxon>
        <taxon>Vibrionales</taxon>
        <taxon>Vibrionaceae</taxon>
        <taxon>Vibrio</taxon>
    </lineage>
</organism>
<dbReference type="GO" id="GO:0030145">
    <property type="term" value="F:manganese ion binding"/>
    <property type="evidence" value="ECO:0007669"/>
    <property type="project" value="InterPro"/>
</dbReference>
<dbReference type="GO" id="GO:0009276">
    <property type="term" value="C:Gram-negative-bacterium-type cell wall"/>
    <property type="evidence" value="ECO:0007669"/>
    <property type="project" value="InterPro"/>
</dbReference>
<evidence type="ECO:0000256" key="6">
    <source>
        <dbReference type="ARBA" id="ARBA00022692"/>
    </source>
</evidence>
<evidence type="ECO:0000256" key="3">
    <source>
        <dbReference type="ARBA" id="ARBA00022519"/>
    </source>
</evidence>
<feature type="transmembrane region" description="Helical" evidence="12">
    <location>
        <begin position="209"/>
        <end position="228"/>
    </location>
</feature>
<keyword evidence="5 12" id="KW-0808">Transferase</keyword>
<comment type="function">
    <text evidence="12">Catalyzes the transfer of the GlcNAc-1-phosphate moiety from UDP-GlcNAc onto the carrier lipid undecaprenyl phosphate (C55-P), yielding GlcNAc-pyrophosphoryl-undecaprenyl (GlcNAc-PP-C55).</text>
</comment>
<feature type="transmembrane region" description="Helical" evidence="12">
    <location>
        <begin position="49"/>
        <end position="81"/>
    </location>
</feature>
<proteinExistence type="inferred from homology"/>
<accession>A0AAU8BJ05</accession>
<comment type="pathway">
    <text evidence="12">Bacterial outer membrane biogenesis; LPS O-antigen biosynthesis.</text>
</comment>
<feature type="transmembrane region" description="Helical" evidence="12">
    <location>
        <begin position="131"/>
        <end position="149"/>
    </location>
</feature>
<keyword evidence="8 12" id="KW-0448">Lipopolysaccharide biosynthesis</keyword>
<dbReference type="InterPro" id="IPR000715">
    <property type="entry name" value="Glycosyl_transferase_4"/>
</dbReference>
<feature type="binding site" evidence="13">
    <location>
        <position position="213"/>
    </location>
    <ligand>
        <name>Mg(2+)</name>
        <dbReference type="ChEBI" id="CHEBI:18420"/>
    </ligand>
</feature>
<keyword evidence="11 12" id="KW-0464">Manganese</keyword>
<comment type="similarity">
    <text evidence="12">Belongs to the glycosyltransferase 4 family. WecA subfamily.</text>
</comment>
<evidence type="ECO:0000256" key="10">
    <source>
        <dbReference type="ARBA" id="ARBA00023136"/>
    </source>
</evidence>
<dbReference type="HAMAP" id="MF_02030">
    <property type="entry name" value="WecA_Gammaproteo"/>
    <property type="match status" value="1"/>
</dbReference>
<keyword evidence="6 12" id="KW-0812">Transmembrane</keyword>
<keyword evidence="4 12" id="KW-0328">Glycosyltransferase</keyword>
<dbReference type="Pfam" id="PF00953">
    <property type="entry name" value="Glycos_transf_4"/>
    <property type="match status" value="1"/>
</dbReference>
<dbReference type="AlphaFoldDB" id="A0AAU8BJ05"/>
<reference evidence="14" key="1">
    <citation type="submission" date="2023-01" db="EMBL/GenBank/DDBJ databases">
        <title>Vibrio sp. CB1-14 genome sequencing.</title>
        <authorList>
            <person name="Otstavnykh N."/>
            <person name="Isaeva M."/>
            <person name="Meleshko D."/>
        </authorList>
    </citation>
    <scope>NUCLEOTIDE SEQUENCE</scope>
    <source>
        <strain evidence="14">CB1-14</strain>
    </source>
</reference>
<evidence type="ECO:0000256" key="12">
    <source>
        <dbReference type="HAMAP-Rule" id="MF_02030"/>
    </source>
</evidence>
<feature type="transmembrane region" description="Helical" evidence="12">
    <location>
        <begin position="180"/>
        <end position="197"/>
    </location>
</feature>
<evidence type="ECO:0000256" key="9">
    <source>
        <dbReference type="ARBA" id="ARBA00022989"/>
    </source>
</evidence>
<feature type="transmembrane region" description="Helical" evidence="12">
    <location>
        <begin position="93"/>
        <end position="111"/>
    </location>
</feature>
<comment type="caution">
    <text evidence="12">Lacks conserved residue(s) required for the propagation of feature annotation.</text>
</comment>
<keyword evidence="9 12" id="KW-1133">Transmembrane helix</keyword>
<dbReference type="GO" id="GO:0005886">
    <property type="term" value="C:plasma membrane"/>
    <property type="evidence" value="ECO:0007669"/>
    <property type="project" value="UniProtKB-SubCell"/>
</dbReference>
<keyword evidence="7 12" id="KW-0460">Magnesium</keyword>
<feature type="transmembrane region" description="Helical" evidence="12">
    <location>
        <begin position="322"/>
        <end position="342"/>
    </location>
</feature>
<evidence type="ECO:0000256" key="4">
    <source>
        <dbReference type="ARBA" id="ARBA00022676"/>
    </source>
</evidence>
<dbReference type="NCBIfam" id="TIGR02380">
    <property type="entry name" value="ECA_wecA"/>
    <property type="match status" value="1"/>
</dbReference>
<dbReference type="GO" id="GO:0036380">
    <property type="term" value="F:UDP-N-acetylglucosamine-undecaprenyl-phosphate N-acetylglucosaminephosphotransferase activity"/>
    <property type="evidence" value="ECO:0007669"/>
    <property type="project" value="UniProtKB-UniRule"/>
</dbReference>
<keyword evidence="10 12" id="KW-0472">Membrane</keyword>
<dbReference type="GO" id="GO:0016757">
    <property type="term" value="F:glycosyltransferase activity"/>
    <property type="evidence" value="ECO:0007669"/>
    <property type="project" value="UniProtKB-KW"/>
</dbReference>
<name>A0AAU8BJ05_9VIBR</name>
<keyword evidence="13" id="KW-0479">Metal-binding</keyword>
<evidence type="ECO:0000256" key="13">
    <source>
        <dbReference type="PIRSR" id="PIRSR600715-1"/>
    </source>
</evidence>
<evidence type="ECO:0000256" key="11">
    <source>
        <dbReference type="ARBA" id="ARBA00023211"/>
    </source>
</evidence>
<feature type="transmembrane region" description="Helical" evidence="12">
    <location>
        <begin position="248"/>
        <end position="264"/>
    </location>
</feature>
<dbReference type="EC" id="2.7.8.33" evidence="12"/>
<evidence type="ECO:0000256" key="8">
    <source>
        <dbReference type="ARBA" id="ARBA00022985"/>
    </source>
</evidence>
<dbReference type="PANTHER" id="PTHR22926">
    <property type="entry name" value="PHOSPHO-N-ACETYLMURAMOYL-PENTAPEPTIDE-TRANSFERASE"/>
    <property type="match status" value="1"/>
</dbReference>
<evidence type="ECO:0000256" key="1">
    <source>
        <dbReference type="ARBA" id="ARBA00004651"/>
    </source>
</evidence>
<keyword evidence="2 12" id="KW-1003">Cell membrane</keyword>
<evidence type="ECO:0000256" key="5">
    <source>
        <dbReference type="ARBA" id="ARBA00022679"/>
    </source>
</evidence>
<sequence length="355" mass="38768">MLTTTAGVLTVSTLSLLSMRKAALRYGFVDSPCNRKRHSGDIPLVGGASLFVSVVFLCLVQPTLVPINLDYLIGGAILVIVGMFDDKYDISAGIRLCLMIILAIWIANVGGHSIENLGDLTGSGKLDIHEYSVVFTAVALIGCITAFNMVDGADGLLSVLASVTLLGLATLFYACGEVNLASFCILFILAMVPYAVCNLDIIPNRSLRVFMGDSGSFLIGFTVIWLMIAATKSSGVPSAEPMMRPVTALWLIAVPLMDMAMVMLRRMKNRRSPFSADRLHLHHICTRLKLGRYQSLFIIGSISLAHALVGVAGEMLQIRESIMLALFLLSFLMYVLSISYIWKLTTFLRHRLNIR</sequence>
<gene>
    <name evidence="12 14" type="primary">wecA</name>
    <name evidence="14" type="ORF">PG915_01855</name>
</gene>
<evidence type="ECO:0000256" key="7">
    <source>
        <dbReference type="ARBA" id="ARBA00022842"/>
    </source>
</evidence>
<protein>
    <recommendedName>
        <fullName evidence="12">Undecaprenyl-phosphate alpha-N-acetylglucosaminyl 1-phosphate transferase</fullName>
        <ecNumber evidence="12">2.7.8.33</ecNumber>
    </recommendedName>
    <alternativeName>
        <fullName evidence="12">UDP-GlcNAc:undecaprenyl-phosphate GlcNAc-1-phosphate transferase</fullName>
    </alternativeName>
    <alternativeName>
        <fullName evidence="12">Undecaprenyl-phosphate GlcNAc-1-phosphate transferase</fullName>
    </alternativeName>
</protein>
<dbReference type="CDD" id="cd06853">
    <property type="entry name" value="GT_WecA_like"/>
    <property type="match status" value="1"/>
</dbReference>
<comment type="cofactor">
    <cofactor evidence="12 13">
        <name>Mg(2+)</name>
        <dbReference type="ChEBI" id="CHEBI:18420"/>
    </cofactor>
</comment>
<evidence type="ECO:0000256" key="2">
    <source>
        <dbReference type="ARBA" id="ARBA00022475"/>
    </source>
</evidence>
<dbReference type="GO" id="GO:0044038">
    <property type="term" value="P:cell wall macromolecule biosynthetic process"/>
    <property type="evidence" value="ECO:0007669"/>
    <property type="project" value="TreeGrafter"/>
</dbReference>
<keyword evidence="3 12" id="KW-0997">Cell inner membrane</keyword>
<comment type="catalytic activity">
    <reaction evidence="12">
        <text>di-trans,octa-cis-undecaprenyl phosphate + UDP-N-acetyl-alpha-D-glucosamine = N-acetyl-alpha-D-glucosaminyl-di-trans,octa-cis-undecaprenyl diphosphate + UMP</text>
        <dbReference type="Rhea" id="RHEA:28090"/>
        <dbReference type="ChEBI" id="CHEBI:57705"/>
        <dbReference type="ChEBI" id="CHEBI:57865"/>
        <dbReference type="ChEBI" id="CHEBI:60392"/>
        <dbReference type="ChEBI" id="CHEBI:62959"/>
        <dbReference type="EC" id="2.7.8.33"/>
    </reaction>
</comment>
<feature type="binding site" evidence="13">
    <location>
        <position position="148"/>
    </location>
    <ligand>
        <name>Mg(2+)</name>
        <dbReference type="ChEBI" id="CHEBI:18420"/>
    </ligand>
</feature>
<feature type="transmembrane region" description="Helical" evidence="12">
    <location>
        <begin position="296"/>
        <end position="316"/>
    </location>
</feature>
<evidence type="ECO:0000313" key="14">
    <source>
        <dbReference type="EMBL" id="XCD16348.1"/>
    </source>
</evidence>
<dbReference type="InterPro" id="IPR012750">
    <property type="entry name" value="ECA_WecA-rel"/>
</dbReference>
<dbReference type="EMBL" id="CP115920">
    <property type="protein sequence ID" value="XCD16348.1"/>
    <property type="molecule type" value="Genomic_DNA"/>
</dbReference>
<dbReference type="RefSeq" id="WP_353497631.1">
    <property type="nucleotide sequence ID" value="NZ_CP115920.1"/>
</dbReference>
<comment type="cofactor">
    <cofactor evidence="12">
        <name>Mn(2+)</name>
        <dbReference type="ChEBI" id="CHEBI:29035"/>
    </cofactor>
</comment>
<dbReference type="GO" id="GO:0000287">
    <property type="term" value="F:magnesium ion binding"/>
    <property type="evidence" value="ECO:0007669"/>
    <property type="project" value="InterPro"/>
</dbReference>
<dbReference type="KEGG" id="vck:PG915_01855"/>
<dbReference type="PANTHER" id="PTHR22926:SF3">
    <property type="entry name" value="UNDECAPRENYL-PHOSPHATE ALPHA-N-ACETYLGLUCOSAMINYL 1-PHOSPHATE TRANSFERASE"/>
    <property type="match status" value="1"/>
</dbReference>